<dbReference type="Proteomes" id="UP000051681">
    <property type="component" value="Unassembled WGS sequence"/>
</dbReference>
<evidence type="ECO:0000313" key="2">
    <source>
        <dbReference type="Proteomes" id="UP000051681"/>
    </source>
</evidence>
<dbReference type="AlphaFoldDB" id="A0A0P1GQA8"/>
<evidence type="ECO:0008006" key="3">
    <source>
        <dbReference type="Google" id="ProtNLM"/>
    </source>
</evidence>
<name>A0A0P1GQA8_9RHOB</name>
<dbReference type="RefSeq" id="WP_197407386.1">
    <property type="nucleotide sequence ID" value="NZ_CYSF01000007.1"/>
</dbReference>
<keyword evidence="2" id="KW-1185">Reference proteome</keyword>
<proteinExistence type="predicted"/>
<dbReference type="EMBL" id="CYSF01000007">
    <property type="protein sequence ID" value="CUH84596.1"/>
    <property type="molecule type" value="Genomic_DNA"/>
</dbReference>
<reference evidence="1 2" key="1">
    <citation type="submission" date="2015-09" db="EMBL/GenBank/DDBJ databases">
        <authorList>
            <consortium name="Swine Surveillance"/>
        </authorList>
    </citation>
    <scope>NUCLEOTIDE SEQUENCE [LARGE SCALE GENOMIC DNA]</scope>
    <source>
        <strain evidence="1 2">CECT 8383</strain>
    </source>
</reference>
<gene>
    <name evidence="1" type="ORF">TM5383_01807</name>
</gene>
<dbReference type="SUPFAM" id="SSF54862">
    <property type="entry name" value="4Fe-4S ferredoxins"/>
    <property type="match status" value="1"/>
</dbReference>
<sequence length="193" mass="21095">MGALHPNDLDGVETLILLGPKEPGFWPHFIHTAEYVDGLPDPMDRWSTRVIDDLAAQFGGQAFYAFGGPPYQPFYQWALATGRAWPSPINLLVHDSAGLLVSYRGALGLSERLEIPEAPPPPCDSCADQPCRSACPVGAFDSGVYDVPACKAHITRPEGAECMRGCLARRVCPISARYPRNEDHSAFHMEAFL</sequence>
<accession>A0A0P1GQA8</accession>
<organism evidence="1 2">
    <name type="scientific">Thalassovita mediterranea</name>
    <dbReference type="NCBI Taxonomy" id="340021"/>
    <lineage>
        <taxon>Bacteria</taxon>
        <taxon>Pseudomonadati</taxon>
        <taxon>Pseudomonadota</taxon>
        <taxon>Alphaproteobacteria</taxon>
        <taxon>Rhodobacterales</taxon>
        <taxon>Roseobacteraceae</taxon>
        <taxon>Thalassovita</taxon>
    </lineage>
</organism>
<dbReference type="STRING" id="340021.TM5383_01807"/>
<protein>
    <recommendedName>
        <fullName evidence="3">4Fe-4S ferredoxin-type domain-containing protein</fullName>
    </recommendedName>
</protein>
<evidence type="ECO:0000313" key="1">
    <source>
        <dbReference type="EMBL" id="CUH84596.1"/>
    </source>
</evidence>